<comment type="caution">
    <text evidence="2">The sequence shown here is derived from an EMBL/GenBank/DDBJ whole genome shotgun (WGS) entry which is preliminary data.</text>
</comment>
<reference evidence="3 4" key="2">
    <citation type="submission" date="2024-07" db="EMBL/GenBank/DDBJ databases">
        <authorList>
            <person name="Akdeniz Z."/>
        </authorList>
    </citation>
    <scope>NUCLEOTIDE SEQUENCE [LARGE SCALE GENOMIC DNA]</scope>
</reference>
<evidence type="ECO:0000313" key="3">
    <source>
        <dbReference type="EMBL" id="CAL6080296.1"/>
    </source>
</evidence>
<evidence type="ECO:0000313" key="4">
    <source>
        <dbReference type="Proteomes" id="UP001642409"/>
    </source>
</evidence>
<gene>
    <name evidence="2" type="ORF">HINF_LOCUS56134</name>
    <name evidence="3" type="ORF">HINF_LOCUS59800</name>
</gene>
<evidence type="ECO:0000256" key="1">
    <source>
        <dbReference type="SAM" id="Coils"/>
    </source>
</evidence>
<keyword evidence="4" id="KW-1185">Reference proteome</keyword>
<dbReference type="EMBL" id="CATOUU010001038">
    <property type="protein sequence ID" value="CAI9968489.1"/>
    <property type="molecule type" value="Genomic_DNA"/>
</dbReference>
<dbReference type="AlphaFoldDB" id="A0AA86QYL6"/>
<sequence length="302" mass="35950">MNNINDKIQTNLYDQIQQLQNQVTELTQQNSQLRTSFNQELKYFSEQYQQVQSQDNEFARKICELCNAQDQNKAYLIIKQLLEIHQITNSLFNQEVYHNHFDFKSMIFTHNEDNTQLFTTPHVVQKPNNQQQLSPNNQVKCNISSKNTPINNQTTPLTIKQDKVKEQQSVHQQSVYQADKFTAAFKQTLTKQLNINLTSYTPNQLCVLCEQQNLSNQFWDEVGQICGYSKPYMSKEFYSIYFRRVMFNQLTERDKNELSIKAQRVQYQSFSRERLTSILQQQMGYRNLFYYDILDYLKSLQK</sequence>
<keyword evidence="1" id="KW-0175">Coiled coil</keyword>
<dbReference type="Proteomes" id="UP001642409">
    <property type="component" value="Unassembled WGS sequence"/>
</dbReference>
<dbReference type="EMBL" id="CAXDID020000345">
    <property type="protein sequence ID" value="CAL6080296.1"/>
    <property type="molecule type" value="Genomic_DNA"/>
</dbReference>
<organism evidence="2">
    <name type="scientific">Hexamita inflata</name>
    <dbReference type="NCBI Taxonomy" id="28002"/>
    <lineage>
        <taxon>Eukaryota</taxon>
        <taxon>Metamonada</taxon>
        <taxon>Diplomonadida</taxon>
        <taxon>Hexamitidae</taxon>
        <taxon>Hexamitinae</taxon>
        <taxon>Hexamita</taxon>
    </lineage>
</organism>
<reference evidence="2" key="1">
    <citation type="submission" date="2023-06" db="EMBL/GenBank/DDBJ databases">
        <authorList>
            <person name="Kurt Z."/>
        </authorList>
    </citation>
    <scope>NUCLEOTIDE SEQUENCE</scope>
</reference>
<accession>A0AA86QYL6</accession>
<proteinExistence type="predicted"/>
<name>A0AA86QYL6_9EUKA</name>
<protein>
    <submittedName>
        <fullName evidence="3">Hypothetical_protein</fullName>
    </submittedName>
</protein>
<feature type="coiled-coil region" evidence="1">
    <location>
        <begin position="9"/>
        <end position="36"/>
    </location>
</feature>
<evidence type="ECO:0000313" key="2">
    <source>
        <dbReference type="EMBL" id="CAI9968489.1"/>
    </source>
</evidence>